<organism evidence="12 13">
    <name type="scientific">Aspergillus cavernicola</name>
    <dbReference type="NCBI Taxonomy" id="176166"/>
    <lineage>
        <taxon>Eukaryota</taxon>
        <taxon>Fungi</taxon>
        <taxon>Dikarya</taxon>
        <taxon>Ascomycota</taxon>
        <taxon>Pezizomycotina</taxon>
        <taxon>Eurotiomycetes</taxon>
        <taxon>Eurotiomycetidae</taxon>
        <taxon>Eurotiales</taxon>
        <taxon>Aspergillaceae</taxon>
        <taxon>Aspergillus</taxon>
        <taxon>Aspergillus subgen. Nidulantes</taxon>
    </lineage>
</organism>
<reference evidence="12 13" key="1">
    <citation type="submission" date="2024-07" db="EMBL/GenBank/DDBJ databases">
        <title>Section-level genome sequencing and comparative genomics of Aspergillus sections Usti and Cavernicolus.</title>
        <authorList>
            <consortium name="Lawrence Berkeley National Laboratory"/>
            <person name="Nybo J.L."/>
            <person name="Vesth T.C."/>
            <person name="Theobald S."/>
            <person name="Frisvad J.C."/>
            <person name="Larsen T.O."/>
            <person name="Kjaerboelling I."/>
            <person name="Rothschild-Mancinelli K."/>
            <person name="Lyhne E.K."/>
            <person name="Kogle M.E."/>
            <person name="Barry K."/>
            <person name="Clum A."/>
            <person name="Na H."/>
            <person name="Ledsgaard L."/>
            <person name="Lin J."/>
            <person name="Lipzen A."/>
            <person name="Kuo A."/>
            <person name="Riley R."/>
            <person name="Mondo S."/>
            <person name="LaButti K."/>
            <person name="Haridas S."/>
            <person name="Pangalinan J."/>
            <person name="Salamov A.A."/>
            <person name="Simmons B.A."/>
            <person name="Magnuson J.K."/>
            <person name="Chen J."/>
            <person name="Drula E."/>
            <person name="Henrissat B."/>
            <person name="Wiebenga A."/>
            <person name="Lubbers R.J."/>
            <person name="Gomes A.C."/>
            <person name="Makela M.R."/>
            <person name="Stajich J."/>
            <person name="Grigoriev I.V."/>
            <person name="Mortensen U.H."/>
            <person name="De vries R.P."/>
            <person name="Baker S.E."/>
            <person name="Andersen M.R."/>
        </authorList>
    </citation>
    <scope>NUCLEOTIDE SEQUENCE [LARGE SCALE GENOMIC DNA]</scope>
    <source>
        <strain evidence="12 13">CBS 600.67</strain>
    </source>
</reference>
<evidence type="ECO:0000256" key="4">
    <source>
        <dbReference type="ARBA" id="ARBA00022692"/>
    </source>
</evidence>
<evidence type="ECO:0000256" key="9">
    <source>
        <dbReference type="PROSITE-ProRule" id="PRU00282"/>
    </source>
</evidence>
<evidence type="ECO:0000256" key="8">
    <source>
        <dbReference type="ARBA" id="ARBA00023136"/>
    </source>
</evidence>
<keyword evidence="8 9" id="KW-0472">Membrane</keyword>
<keyword evidence="13" id="KW-1185">Reference proteome</keyword>
<dbReference type="Gene3D" id="1.50.40.10">
    <property type="entry name" value="Mitochondrial carrier domain"/>
    <property type="match status" value="2"/>
</dbReference>
<keyword evidence="7 11" id="KW-1133">Transmembrane helix</keyword>
<keyword evidence="6" id="KW-0496">Mitochondrion</keyword>
<dbReference type="Pfam" id="PF00153">
    <property type="entry name" value="Mito_carr"/>
    <property type="match status" value="3"/>
</dbReference>
<gene>
    <name evidence="12" type="ORF">BDW59DRAFT_176548</name>
</gene>
<evidence type="ECO:0000256" key="3">
    <source>
        <dbReference type="ARBA" id="ARBA00022448"/>
    </source>
</evidence>
<protein>
    <submittedName>
        <fullName evidence="12">Mitochondrial carrier domain-containing protein</fullName>
    </submittedName>
</protein>
<evidence type="ECO:0000256" key="10">
    <source>
        <dbReference type="RuleBase" id="RU000488"/>
    </source>
</evidence>
<sequence>MAHLHASPWEGVASSTTAAILASIIVYPLGILQVQVQQRNQQEATDPEKRPNTSEIDAHYDSAIDAICHILREEGILGLYSGLGSSILGTASMNFAYFYWSTVTRGIQQSTFRRCRISDANSIGKELGLGAVSGARAQLCTNPIAIISTRQQTCQANDEKRSMWQTLKGIVQSKEGWTGLWTGGLLALIRGKSLGSADAFLLGALSKVLATVTTHPLIVTKTMLQSKPPTCRKGKPFSGCTEVLLYIGLAPQIFKGFLVQGLIMVLKERYVSTTVLIIDI</sequence>
<proteinExistence type="inferred from homology"/>
<comment type="subcellular location">
    <subcellularLocation>
        <location evidence="1">Membrane</location>
        <topology evidence="1">Multi-pass membrane protein</topology>
    </subcellularLocation>
</comment>
<feature type="transmembrane region" description="Helical" evidence="11">
    <location>
        <begin position="77"/>
        <end position="100"/>
    </location>
</feature>
<accession>A0ABR4HF16</accession>
<evidence type="ECO:0000256" key="5">
    <source>
        <dbReference type="ARBA" id="ARBA00022737"/>
    </source>
</evidence>
<dbReference type="InterPro" id="IPR023395">
    <property type="entry name" value="MCP_dom_sf"/>
</dbReference>
<dbReference type="EMBL" id="JBFXLS010000131">
    <property type="protein sequence ID" value="KAL2814083.1"/>
    <property type="molecule type" value="Genomic_DNA"/>
</dbReference>
<keyword evidence="6" id="KW-0999">Mitochondrion inner membrane</keyword>
<feature type="repeat" description="Solcar" evidence="9">
    <location>
        <begin position="6"/>
        <end position="107"/>
    </location>
</feature>
<name>A0ABR4HF16_9EURO</name>
<comment type="caution">
    <text evidence="12">The sequence shown here is derived from an EMBL/GenBank/DDBJ whole genome shotgun (WGS) entry which is preliminary data.</text>
</comment>
<evidence type="ECO:0000313" key="12">
    <source>
        <dbReference type="EMBL" id="KAL2814083.1"/>
    </source>
</evidence>
<dbReference type="InterPro" id="IPR018108">
    <property type="entry name" value="MCP_transmembrane"/>
</dbReference>
<keyword evidence="4 9" id="KW-0812">Transmembrane</keyword>
<evidence type="ECO:0000313" key="13">
    <source>
        <dbReference type="Proteomes" id="UP001610335"/>
    </source>
</evidence>
<keyword evidence="5" id="KW-0677">Repeat</keyword>
<evidence type="ECO:0000256" key="6">
    <source>
        <dbReference type="ARBA" id="ARBA00022792"/>
    </source>
</evidence>
<dbReference type="PANTHER" id="PTHR45939">
    <property type="entry name" value="PEROXISOMAL MEMBRANE PROTEIN PMP34-RELATED"/>
    <property type="match status" value="1"/>
</dbReference>
<evidence type="ECO:0000256" key="7">
    <source>
        <dbReference type="ARBA" id="ARBA00022989"/>
    </source>
</evidence>
<dbReference type="Proteomes" id="UP001610335">
    <property type="component" value="Unassembled WGS sequence"/>
</dbReference>
<evidence type="ECO:0000256" key="1">
    <source>
        <dbReference type="ARBA" id="ARBA00004141"/>
    </source>
</evidence>
<dbReference type="InterPro" id="IPR052217">
    <property type="entry name" value="Mito/Peroxisomal_Carrier"/>
</dbReference>
<comment type="similarity">
    <text evidence="2 10">Belongs to the mitochondrial carrier (TC 2.A.29) family.</text>
</comment>
<evidence type="ECO:0000256" key="11">
    <source>
        <dbReference type="SAM" id="Phobius"/>
    </source>
</evidence>
<feature type="transmembrane region" description="Helical" evidence="11">
    <location>
        <begin position="12"/>
        <end position="32"/>
    </location>
</feature>
<keyword evidence="3 10" id="KW-0813">Transport</keyword>
<dbReference type="PROSITE" id="PS50920">
    <property type="entry name" value="SOLCAR"/>
    <property type="match status" value="1"/>
</dbReference>
<dbReference type="SUPFAM" id="SSF103506">
    <property type="entry name" value="Mitochondrial carrier"/>
    <property type="match status" value="1"/>
</dbReference>
<dbReference type="PANTHER" id="PTHR45939:SF1">
    <property type="entry name" value="MITOCHONDRIAL THIAMINE PYROPHOSPHATE CARRIER 1-RELATED"/>
    <property type="match status" value="1"/>
</dbReference>
<evidence type="ECO:0000256" key="2">
    <source>
        <dbReference type="ARBA" id="ARBA00006375"/>
    </source>
</evidence>